<dbReference type="Proteomes" id="UP000783686">
    <property type="component" value="Unassembled WGS sequence"/>
</dbReference>
<comment type="caution">
    <text evidence="6">The sequence shown here is derived from an EMBL/GenBank/DDBJ whole genome shotgun (WGS) entry which is preliminary data.</text>
</comment>
<name>A0A811KN67_9BILA</name>
<evidence type="ECO:0000256" key="5">
    <source>
        <dbReference type="SAM" id="Phobius"/>
    </source>
</evidence>
<reference evidence="6" key="1">
    <citation type="submission" date="2020-09" db="EMBL/GenBank/DDBJ databases">
        <authorList>
            <person name="Kikuchi T."/>
        </authorList>
    </citation>
    <scope>NUCLEOTIDE SEQUENCE</scope>
    <source>
        <strain evidence="6">SH1</strain>
    </source>
</reference>
<feature type="transmembrane region" description="Helical" evidence="5">
    <location>
        <begin position="62"/>
        <end position="86"/>
    </location>
</feature>
<evidence type="ECO:0000256" key="1">
    <source>
        <dbReference type="ARBA" id="ARBA00004141"/>
    </source>
</evidence>
<dbReference type="EMBL" id="CAJFCW020000003">
    <property type="protein sequence ID" value="CAG9108155.1"/>
    <property type="molecule type" value="Genomic_DNA"/>
</dbReference>
<feature type="transmembrane region" description="Helical" evidence="5">
    <location>
        <begin position="187"/>
        <end position="212"/>
    </location>
</feature>
<dbReference type="Proteomes" id="UP000614601">
    <property type="component" value="Unassembled WGS sequence"/>
</dbReference>
<accession>A0A811KN67</accession>
<evidence type="ECO:0008006" key="8">
    <source>
        <dbReference type="Google" id="ProtNLM"/>
    </source>
</evidence>
<gene>
    <name evidence="6" type="ORF">BOKJ2_LOCUS7181</name>
</gene>
<dbReference type="AlphaFoldDB" id="A0A811KN67"/>
<evidence type="ECO:0000256" key="3">
    <source>
        <dbReference type="ARBA" id="ARBA00022989"/>
    </source>
</evidence>
<comment type="subcellular location">
    <subcellularLocation>
        <location evidence="1">Membrane</location>
        <topology evidence="1">Multi-pass membrane protein</topology>
    </subcellularLocation>
</comment>
<evidence type="ECO:0000256" key="2">
    <source>
        <dbReference type="ARBA" id="ARBA00022692"/>
    </source>
</evidence>
<dbReference type="EMBL" id="CAJFDH010000003">
    <property type="protein sequence ID" value="CAD5217625.1"/>
    <property type="molecule type" value="Genomic_DNA"/>
</dbReference>
<dbReference type="InterPro" id="IPR019408">
    <property type="entry name" value="7TM_GPCR_serpentine_rcpt_Srab"/>
</dbReference>
<dbReference type="Pfam" id="PF10292">
    <property type="entry name" value="7TM_GPCR_Srab"/>
    <property type="match status" value="1"/>
</dbReference>
<keyword evidence="3 5" id="KW-1133">Transmembrane helix</keyword>
<feature type="transmembrane region" description="Helical" evidence="5">
    <location>
        <begin position="144"/>
        <end position="167"/>
    </location>
</feature>
<feature type="transmembrane region" description="Helical" evidence="5">
    <location>
        <begin position="250"/>
        <end position="270"/>
    </location>
</feature>
<evidence type="ECO:0000313" key="7">
    <source>
        <dbReference type="Proteomes" id="UP000614601"/>
    </source>
</evidence>
<keyword evidence="4 5" id="KW-0472">Membrane</keyword>
<dbReference type="PANTHER" id="PTHR23128:SF145">
    <property type="entry name" value="SERPENTINE RECEPTOR, CLASS E (EPSILON)"/>
    <property type="match status" value="1"/>
</dbReference>
<dbReference type="GO" id="GO:0016020">
    <property type="term" value="C:membrane"/>
    <property type="evidence" value="ECO:0007669"/>
    <property type="project" value="UniProtKB-SubCell"/>
</dbReference>
<dbReference type="PANTHER" id="PTHR23128">
    <property type="entry name" value="SERPENTINE RECEPTOR, CLASS E (EPSILON)-RELATED"/>
    <property type="match status" value="1"/>
</dbReference>
<feature type="transmembrane region" description="Helical" evidence="5">
    <location>
        <begin position="282"/>
        <end position="304"/>
    </location>
</feature>
<sequence length="361" mass="41357">MYFEKTNMSGFTWLPITDQSNQFLLLYDFCNVLQKLIFFTGLLLNGYFFYRVSKASCIHVNFRIVLFCAAISFQIMTTTHFILHIILENIRYLENRLLINLVNLFICHLHMVAIFSSALCMNMIAVEQQLATFFVENYEKRSGVIGVILMSIVFFQSVPTGVIYQYVVMGDDFKLDSTYNSCILTDLYPQVGLHGFSVALITCTGSALWLLILRSVNKKRTRNRLNLESLSARFQQTMNSDSNASIAPSMIGYTVMALLGLIVEGARIYFINDFGSILDRAFIKLTFIILDSYAICHALCFLLCNSATRQQVVRDIARIFGGGKEKNYGQVRSREEDYQLATDTYFSQLKNAWDVKWDVKK</sequence>
<keyword evidence="7" id="KW-1185">Reference proteome</keyword>
<feature type="transmembrane region" description="Helical" evidence="5">
    <location>
        <begin position="32"/>
        <end position="50"/>
    </location>
</feature>
<protein>
    <recommendedName>
        <fullName evidence="8">G_PROTEIN_RECEP_F1_2 domain-containing protein</fullName>
    </recommendedName>
</protein>
<feature type="transmembrane region" description="Helical" evidence="5">
    <location>
        <begin position="98"/>
        <end position="124"/>
    </location>
</feature>
<organism evidence="6 7">
    <name type="scientific">Bursaphelenchus okinawaensis</name>
    <dbReference type="NCBI Taxonomy" id="465554"/>
    <lineage>
        <taxon>Eukaryota</taxon>
        <taxon>Metazoa</taxon>
        <taxon>Ecdysozoa</taxon>
        <taxon>Nematoda</taxon>
        <taxon>Chromadorea</taxon>
        <taxon>Rhabditida</taxon>
        <taxon>Tylenchina</taxon>
        <taxon>Tylenchomorpha</taxon>
        <taxon>Aphelenchoidea</taxon>
        <taxon>Aphelenchoididae</taxon>
        <taxon>Bursaphelenchus</taxon>
    </lineage>
</organism>
<keyword evidence="2 5" id="KW-0812">Transmembrane</keyword>
<evidence type="ECO:0000313" key="6">
    <source>
        <dbReference type="EMBL" id="CAD5217625.1"/>
    </source>
</evidence>
<proteinExistence type="predicted"/>
<evidence type="ECO:0000256" key="4">
    <source>
        <dbReference type="ARBA" id="ARBA00023136"/>
    </source>
</evidence>
<dbReference type="OrthoDB" id="5888952at2759"/>